<sequence>MADSNIDARPLKVAQRSKMIELINLNNLSSLMSASNKSKAIPTTMKLSNDVNITTNNENSINETAPNTAEQTWSTVATKKIPRRGNVNIVCTGVNNNTDLKKNGTKGAIRKRWVYVGRVSGNEVSESDIWIIFRSLKQSI</sequence>
<dbReference type="AlphaFoldDB" id="A0AAW1UDI6"/>
<protein>
    <submittedName>
        <fullName evidence="1">Uncharacterized protein</fullName>
    </submittedName>
</protein>
<reference evidence="1 2" key="1">
    <citation type="submission" date="2023-03" db="EMBL/GenBank/DDBJ databases">
        <title>Genome insight into feeding habits of ladybird beetles.</title>
        <authorList>
            <person name="Li H.-S."/>
            <person name="Huang Y.-H."/>
            <person name="Pang H."/>
        </authorList>
    </citation>
    <scope>NUCLEOTIDE SEQUENCE [LARGE SCALE GENOMIC DNA]</scope>
    <source>
        <strain evidence="1">SYSU_2023b</strain>
        <tissue evidence="1">Whole body</tissue>
    </source>
</reference>
<accession>A0AAW1UDI6</accession>
<name>A0AAW1UDI6_9CUCU</name>
<organism evidence="1 2">
    <name type="scientific">Henosepilachna vigintioctopunctata</name>
    <dbReference type="NCBI Taxonomy" id="420089"/>
    <lineage>
        <taxon>Eukaryota</taxon>
        <taxon>Metazoa</taxon>
        <taxon>Ecdysozoa</taxon>
        <taxon>Arthropoda</taxon>
        <taxon>Hexapoda</taxon>
        <taxon>Insecta</taxon>
        <taxon>Pterygota</taxon>
        <taxon>Neoptera</taxon>
        <taxon>Endopterygota</taxon>
        <taxon>Coleoptera</taxon>
        <taxon>Polyphaga</taxon>
        <taxon>Cucujiformia</taxon>
        <taxon>Coccinelloidea</taxon>
        <taxon>Coccinellidae</taxon>
        <taxon>Epilachninae</taxon>
        <taxon>Epilachnini</taxon>
        <taxon>Henosepilachna</taxon>
    </lineage>
</organism>
<evidence type="ECO:0000313" key="1">
    <source>
        <dbReference type="EMBL" id="KAK9878688.1"/>
    </source>
</evidence>
<proteinExistence type="predicted"/>
<dbReference type="Proteomes" id="UP001431783">
    <property type="component" value="Unassembled WGS sequence"/>
</dbReference>
<dbReference type="EMBL" id="JARQZJ010000053">
    <property type="protein sequence ID" value="KAK9878688.1"/>
    <property type="molecule type" value="Genomic_DNA"/>
</dbReference>
<gene>
    <name evidence="1" type="ORF">WA026_023285</name>
</gene>
<keyword evidence="2" id="KW-1185">Reference proteome</keyword>
<evidence type="ECO:0000313" key="2">
    <source>
        <dbReference type="Proteomes" id="UP001431783"/>
    </source>
</evidence>
<comment type="caution">
    <text evidence="1">The sequence shown here is derived from an EMBL/GenBank/DDBJ whole genome shotgun (WGS) entry which is preliminary data.</text>
</comment>